<evidence type="ECO:0000313" key="3">
    <source>
        <dbReference type="Proteomes" id="UP001432322"/>
    </source>
</evidence>
<proteinExistence type="predicted"/>
<accession>A0AAV5WC00</accession>
<feature type="signal peptide" evidence="1">
    <location>
        <begin position="1"/>
        <end position="15"/>
    </location>
</feature>
<dbReference type="AlphaFoldDB" id="A0AAV5WC00"/>
<sequence>LLLLLLLLLMVNLNAFIQNCPCSAIAKSSSACPFDRDCDNSRVIDYRTGIPWRSADFLECVDGRHRPSTGSTLAASVAAVACVKPTKCANCSPLKFDEYCHPDFVCRGEALQMTQSDDGCSVASCAWGDLMVIDTVLPTAAAATPPIPTAPTILPTPTTTIVVKTNRFAIANYFPQ</sequence>
<dbReference type="Proteomes" id="UP001432322">
    <property type="component" value="Unassembled WGS sequence"/>
</dbReference>
<feature type="non-terminal residue" evidence="2">
    <location>
        <position position="176"/>
    </location>
</feature>
<dbReference type="EMBL" id="BTSY01000005">
    <property type="protein sequence ID" value="GMT27354.1"/>
    <property type="molecule type" value="Genomic_DNA"/>
</dbReference>
<keyword evidence="3" id="KW-1185">Reference proteome</keyword>
<gene>
    <name evidence="2" type="ORF">PFISCL1PPCAC_18651</name>
</gene>
<protein>
    <submittedName>
        <fullName evidence="2">Uncharacterized protein</fullName>
    </submittedName>
</protein>
<organism evidence="2 3">
    <name type="scientific">Pristionchus fissidentatus</name>
    <dbReference type="NCBI Taxonomy" id="1538716"/>
    <lineage>
        <taxon>Eukaryota</taxon>
        <taxon>Metazoa</taxon>
        <taxon>Ecdysozoa</taxon>
        <taxon>Nematoda</taxon>
        <taxon>Chromadorea</taxon>
        <taxon>Rhabditida</taxon>
        <taxon>Rhabditina</taxon>
        <taxon>Diplogasteromorpha</taxon>
        <taxon>Diplogasteroidea</taxon>
        <taxon>Neodiplogasteridae</taxon>
        <taxon>Pristionchus</taxon>
    </lineage>
</organism>
<evidence type="ECO:0000313" key="2">
    <source>
        <dbReference type="EMBL" id="GMT27354.1"/>
    </source>
</evidence>
<comment type="caution">
    <text evidence="2">The sequence shown here is derived from an EMBL/GenBank/DDBJ whole genome shotgun (WGS) entry which is preliminary data.</text>
</comment>
<evidence type="ECO:0000256" key="1">
    <source>
        <dbReference type="SAM" id="SignalP"/>
    </source>
</evidence>
<keyword evidence="1" id="KW-0732">Signal</keyword>
<feature type="non-terminal residue" evidence="2">
    <location>
        <position position="1"/>
    </location>
</feature>
<feature type="chain" id="PRO_5043719640" evidence="1">
    <location>
        <begin position="16"/>
        <end position="176"/>
    </location>
</feature>
<name>A0AAV5WC00_9BILA</name>
<reference evidence="2" key="1">
    <citation type="submission" date="2023-10" db="EMBL/GenBank/DDBJ databases">
        <title>Genome assembly of Pristionchus species.</title>
        <authorList>
            <person name="Yoshida K."/>
            <person name="Sommer R.J."/>
        </authorList>
    </citation>
    <scope>NUCLEOTIDE SEQUENCE</scope>
    <source>
        <strain evidence="2">RS5133</strain>
    </source>
</reference>